<evidence type="ECO:0000256" key="1">
    <source>
        <dbReference type="SAM" id="MobiDB-lite"/>
    </source>
</evidence>
<evidence type="ECO:0000313" key="3">
    <source>
        <dbReference type="EMBL" id="OWF35959.1"/>
    </source>
</evidence>
<accession>A0A210PHI7</accession>
<dbReference type="PANTHER" id="PTHR46270:SF2">
    <property type="entry name" value="TIR DOMAIN-CONTAINING PROTEIN"/>
    <property type="match status" value="1"/>
</dbReference>
<dbReference type="InterPro" id="IPR035897">
    <property type="entry name" value="Toll_tir_struct_dom_sf"/>
</dbReference>
<gene>
    <name evidence="3" type="ORF">KP79_PYT23569</name>
</gene>
<proteinExistence type="predicted"/>
<dbReference type="OrthoDB" id="9978456at2759"/>
<dbReference type="InterPro" id="IPR000157">
    <property type="entry name" value="TIR_dom"/>
</dbReference>
<dbReference type="InterPro" id="IPR016024">
    <property type="entry name" value="ARM-type_fold"/>
</dbReference>
<dbReference type="SUPFAM" id="SSF52200">
    <property type="entry name" value="Toll/Interleukin receptor TIR domain"/>
    <property type="match status" value="1"/>
</dbReference>
<feature type="domain" description="TIR" evidence="2">
    <location>
        <begin position="409"/>
        <end position="516"/>
    </location>
</feature>
<organism evidence="3 4">
    <name type="scientific">Mizuhopecten yessoensis</name>
    <name type="common">Japanese scallop</name>
    <name type="synonym">Patinopecten yessoensis</name>
    <dbReference type="NCBI Taxonomy" id="6573"/>
    <lineage>
        <taxon>Eukaryota</taxon>
        <taxon>Metazoa</taxon>
        <taxon>Spiralia</taxon>
        <taxon>Lophotrochozoa</taxon>
        <taxon>Mollusca</taxon>
        <taxon>Bivalvia</taxon>
        <taxon>Autobranchia</taxon>
        <taxon>Pteriomorphia</taxon>
        <taxon>Pectinida</taxon>
        <taxon>Pectinoidea</taxon>
        <taxon>Pectinidae</taxon>
        <taxon>Mizuhopecten</taxon>
    </lineage>
</organism>
<dbReference type="GO" id="GO:0007165">
    <property type="term" value="P:signal transduction"/>
    <property type="evidence" value="ECO:0007669"/>
    <property type="project" value="InterPro"/>
</dbReference>
<feature type="compositionally biased region" description="Basic and acidic residues" evidence="1">
    <location>
        <begin position="540"/>
        <end position="549"/>
    </location>
</feature>
<name>A0A210PHI7_MIZYE</name>
<feature type="region of interest" description="Disordered" evidence="1">
    <location>
        <begin position="539"/>
        <end position="573"/>
    </location>
</feature>
<dbReference type="PANTHER" id="PTHR46270">
    <property type="entry name" value="ARMADILLO-TYPE FOLD-RELATED"/>
    <property type="match status" value="1"/>
</dbReference>
<dbReference type="Gene3D" id="1.25.10.10">
    <property type="entry name" value="Leucine-rich Repeat Variant"/>
    <property type="match status" value="1"/>
</dbReference>
<dbReference type="Pfam" id="PF13676">
    <property type="entry name" value="TIR_2"/>
    <property type="match status" value="1"/>
</dbReference>
<reference evidence="3 4" key="1">
    <citation type="journal article" date="2017" name="Nat. Ecol. Evol.">
        <title>Scallop genome provides insights into evolution of bilaterian karyotype and development.</title>
        <authorList>
            <person name="Wang S."/>
            <person name="Zhang J."/>
            <person name="Jiao W."/>
            <person name="Li J."/>
            <person name="Xun X."/>
            <person name="Sun Y."/>
            <person name="Guo X."/>
            <person name="Huan P."/>
            <person name="Dong B."/>
            <person name="Zhang L."/>
            <person name="Hu X."/>
            <person name="Sun X."/>
            <person name="Wang J."/>
            <person name="Zhao C."/>
            <person name="Wang Y."/>
            <person name="Wang D."/>
            <person name="Huang X."/>
            <person name="Wang R."/>
            <person name="Lv J."/>
            <person name="Li Y."/>
            <person name="Zhang Z."/>
            <person name="Liu B."/>
            <person name="Lu W."/>
            <person name="Hui Y."/>
            <person name="Liang J."/>
            <person name="Zhou Z."/>
            <person name="Hou R."/>
            <person name="Li X."/>
            <person name="Liu Y."/>
            <person name="Li H."/>
            <person name="Ning X."/>
            <person name="Lin Y."/>
            <person name="Zhao L."/>
            <person name="Xing Q."/>
            <person name="Dou J."/>
            <person name="Li Y."/>
            <person name="Mao J."/>
            <person name="Guo H."/>
            <person name="Dou H."/>
            <person name="Li T."/>
            <person name="Mu C."/>
            <person name="Jiang W."/>
            <person name="Fu Q."/>
            <person name="Fu X."/>
            <person name="Miao Y."/>
            <person name="Liu J."/>
            <person name="Yu Q."/>
            <person name="Li R."/>
            <person name="Liao H."/>
            <person name="Li X."/>
            <person name="Kong Y."/>
            <person name="Jiang Z."/>
            <person name="Chourrout D."/>
            <person name="Li R."/>
            <person name="Bao Z."/>
        </authorList>
    </citation>
    <scope>NUCLEOTIDE SEQUENCE [LARGE SCALE GENOMIC DNA]</scope>
    <source>
        <strain evidence="3 4">PY_sf001</strain>
    </source>
</reference>
<dbReference type="InterPro" id="IPR011989">
    <property type="entry name" value="ARM-like"/>
</dbReference>
<evidence type="ECO:0000313" key="4">
    <source>
        <dbReference type="Proteomes" id="UP000242188"/>
    </source>
</evidence>
<dbReference type="AlphaFoldDB" id="A0A210PHI7"/>
<keyword evidence="4" id="KW-1185">Reference proteome</keyword>
<protein>
    <recommendedName>
        <fullName evidence="2">TIR domain-containing protein</fullName>
    </recommendedName>
</protein>
<sequence length="670" mass="76608">MASSSNLDEYMAKKKNMKRTLSNITQLENKVFTQPPRYENDTEFFKSVILKTQERLLSIIKDPNFGPDKNRVFCSVARKFLGDLNNLIYYTATTRKDKFETGKIIGDELVENSTITFFCKTILKSEKDLPALSEAAKVCVDILNDIANYSAAVCRTCMDYKGMLRFIREALEMWRKPLHSGQLSPEHANHMYTFVGLVHNSCMCCTTVTATVRSSGIIKVLKEILLYPDLSNEYGMMVVAAIADIMDEGDSDSVLRKDDDYKWVRLFIDHLKEAVKCPVLQHNGWFSFECGRVLRQLSCFDANKMILVDLHTLPALVELARINEEICLFEAVTALSQLAFEPGAQKAMIEDGEGQTILLLFALAKDCTFQEIREIARGTIWTMAIPLRGSPTYGPQVTSLFSKKTRGHIMISYSREQRQVLQDIRAELEANKFTVWMDVDRMRGDVYERMAEAVENAAVVILAMSRSYKMSEYCRREAAYAGKLNKQVIPLKVEKDYDPDGWLGIMTAGSFFYDFGRKSFKSVMAKLLHELQHLAYRQGEGVDSRRKSPEAAIPTSAVPEPPPIQLSSSMTYSSQNNRIASQTSRVTYMSRKKFRDIDKQTFQEWLDNYQLPRDRFESLRPKDILFLARMKDEAPESYYSIGRRLFKDKSDPLLKTRIMADLTEALDDLV</sequence>
<comment type="caution">
    <text evidence="3">The sequence shown here is derived from an EMBL/GenBank/DDBJ whole genome shotgun (WGS) entry which is preliminary data.</text>
</comment>
<evidence type="ECO:0000259" key="2">
    <source>
        <dbReference type="Pfam" id="PF13676"/>
    </source>
</evidence>
<dbReference type="Gene3D" id="3.40.50.10140">
    <property type="entry name" value="Toll/interleukin-1 receptor homology (TIR) domain"/>
    <property type="match status" value="1"/>
</dbReference>
<dbReference type="SUPFAM" id="SSF48371">
    <property type="entry name" value="ARM repeat"/>
    <property type="match status" value="1"/>
</dbReference>
<dbReference type="Proteomes" id="UP000242188">
    <property type="component" value="Unassembled WGS sequence"/>
</dbReference>
<dbReference type="EMBL" id="NEDP02076693">
    <property type="protein sequence ID" value="OWF35959.1"/>
    <property type="molecule type" value="Genomic_DNA"/>
</dbReference>